<gene>
    <name evidence="4" type="ORF">DW811_01435</name>
    <name evidence="2" type="ORF">ERS852490_00670</name>
    <name evidence="3" type="ORF">ERS852492_00017</name>
</gene>
<dbReference type="Proteomes" id="UP000095780">
    <property type="component" value="Unassembled WGS sequence"/>
</dbReference>
<feature type="transmembrane region" description="Helical" evidence="1">
    <location>
        <begin position="182"/>
        <end position="203"/>
    </location>
</feature>
<reference evidence="5 6" key="1">
    <citation type="submission" date="2015-09" db="EMBL/GenBank/DDBJ databases">
        <authorList>
            <consortium name="Pathogen Informatics"/>
        </authorList>
    </citation>
    <scope>NUCLEOTIDE SEQUENCE [LARGE SCALE GENOMIC DNA]</scope>
    <source>
        <strain evidence="2 5">2789STDY5834875</strain>
        <strain evidence="3 6">2789STDY5834878</strain>
    </source>
</reference>
<evidence type="ECO:0000313" key="2">
    <source>
        <dbReference type="EMBL" id="CUQ75784.1"/>
    </source>
</evidence>
<organism evidence="2 5">
    <name type="scientific">Lachnospira eligens</name>
    <dbReference type="NCBI Taxonomy" id="39485"/>
    <lineage>
        <taxon>Bacteria</taxon>
        <taxon>Bacillati</taxon>
        <taxon>Bacillota</taxon>
        <taxon>Clostridia</taxon>
        <taxon>Lachnospirales</taxon>
        <taxon>Lachnospiraceae</taxon>
        <taxon>Lachnospira</taxon>
    </lineage>
</organism>
<dbReference type="GeneID" id="41355613"/>
<feature type="transmembrane region" description="Helical" evidence="1">
    <location>
        <begin position="155"/>
        <end position="175"/>
    </location>
</feature>
<evidence type="ECO:0000313" key="5">
    <source>
        <dbReference type="Proteomes" id="UP000095621"/>
    </source>
</evidence>
<proteinExistence type="predicted"/>
<evidence type="ECO:0000256" key="1">
    <source>
        <dbReference type="SAM" id="Phobius"/>
    </source>
</evidence>
<keyword evidence="1" id="KW-1133">Transmembrane helix</keyword>
<keyword evidence="1" id="KW-0472">Membrane</keyword>
<dbReference type="EMBL" id="CZBU01000002">
    <property type="protein sequence ID" value="CUQ75784.1"/>
    <property type="molecule type" value="Genomic_DNA"/>
</dbReference>
<reference evidence="4 7" key="2">
    <citation type="submission" date="2018-08" db="EMBL/GenBank/DDBJ databases">
        <title>A genome reference for cultivated species of the human gut microbiota.</title>
        <authorList>
            <person name="Zou Y."/>
            <person name="Xue W."/>
            <person name="Luo G."/>
        </authorList>
    </citation>
    <scope>NUCLEOTIDE SEQUENCE [LARGE SCALE GENOMIC DNA]</scope>
    <source>
        <strain evidence="4 7">AM32-2AC</strain>
    </source>
</reference>
<dbReference type="AlphaFoldDB" id="A0A174YKY3"/>
<dbReference type="Proteomes" id="UP000284794">
    <property type="component" value="Unassembled WGS sequence"/>
</dbReference>
<dbReference type="EMBL" id="CZBV01000001">
    <property type="protein sequence ID" value="CUQ79531.1"/>
    <property type="molecule type" value="Genomic_DNA"/>
</dbReference>
<sequence>MWNELRRRYVNREMLFWLAGAVISQEVLLTVFLRTLQRNVSGTPCVLDVLTCMSQNYVFPLMMIIAAVCNQRMMKCDRDPMIILKYSSRAGIYLWQSICTIVYSAVLSLIYELAAIAYASTKFDVFFNWNSYSSYKLMNLDVLPAGEVTSIQVMFVYWILMALMIAITCFIGIIFEIIFSSDVISGVAVIIFAGVDIFIPLTYHKLIIFGAAWYSSGECARKLGIAALIMAVLIIAGLILQRKREYYEYKKEDE</sequence>
<evidence type="ECO:0000313" key="3">
    <source>
        <dbReference type="EMBL" id="CUQ79531.1"/>
    </source>
</evidence>
<feature type="transmembrane region" description="Helical" evidence="1">
    <location>
        <begin position="92"/>
        <end position="119"/>
    </location>
</feature>
<keyword evidence="1" id="KW-0812">Transmembrane</keyword>
<name>A0A174YKY3_9FIRM</name>
<feature type="transmembrane region" description="Helical" evidence="1">
    <location>
        <begin position="14"/>
        <end position="33"/>
    </location>
</feature>
<dbReference type="RefSeq" id="WP_012739116.1">
    <property type="nucleotide sequence ID" value="NZ_CABIXW010000001.1"/>
</dbReference>
<feature type="transmembrane region" description="Helical" evidence="1">
    <location>
        <begin position="223"/>
        <end position="240"/>
    </location>
</feature>
<evidence type="ECO:0000313" key="4">
    <source>
        <dbReference type="EMBL" id="RHD11069.1"/>
    </source>
</evidence>
<accession>A0A174YKY3</accession>
<evidence type="ECO:0000313" key="7">
    <source>
        <dbReference type="Proteomes" id="UP000284794"/>
    </source>
</evidence>
<dbReference type="Proteomes" id="UP000095621">
    <property type="component" value="Unassembled WGS sequence"/>
</dbReference>
<feature type="transmembrane region" description="Helical" evidence="1">
    <location>
        <begin position="53"/>
        <end position="71"/>
    </location>
</feature>
<evidence type="ECO:0008006" key="8">
    <source>
        <dbReference type="Google" id="ProtNLM"/>
    </source>
</evidence>
<protein>
    <recommendedName>
        <fullName evidence="8">ABC-2 family transporter protein</fullName>
    </recommendedName>
</protein>
<dbReference type="EMBL" id="QSIS01000001">
    <property type="protein sequence ID" value="RHD11069.1"/>
    <property type="molecule type" value="Genomic_DNA"/>
</dbReference>
<evidence type="ECO:0000313" key="6">
    <source>
        <dbReference type="Proteomes" id="UP000095780"/>
    </source>
</evidence>